<accession>A0AAD7GBX9</accession>
<evidence type="ECO:0000313" key="3">
    <source>
        <dbReference type="Proteomes" id="UP001221757"/>
    </source>
</evidence>
<protein>
    <submittedName>
        <fullName evidence="2">Uncharacterized protein</fullName>
    </submittedName>
</protein>
<gene>
    <name evidence="2" type="ORF">B0H17DRAFT_1076924</name>
</gene>
<dbReference type="EMBL" id="JARKIE010000123">
    <property type="protein sequence ID" value="KAJ7680107.1"/>
    <property type="molecule type" value="Genomic_DNA"/>
</dbReference>
<evidence type="ECO:0000256" key="1">
    <source>
        <dbReference type="SAM" id="MobiDB-lite"/>
    </source>
</evidence>
<reference evidence="2" key="1">
    <citation type="submission" date="2023-03" db="EMBL/GenBank/DDBJ databases">
        <title>Massive genome expansion in bonnet fungi (Mycena s.s.) driven by repeated elements and novel gene families across ecological guilds.</title>
        <authorList>
            <consortium name="Lawrence Berkeley National Laboratory"/>
            <person name="Harder C.B."/>
            <person name="Miyauchi S."/>
            <person name="Viragh M."/>
            <person name="Kuo A."/>
            <person name="Thoen E."/>
            <person name="Andreopoulos B."/>
            <person name="Lu D."/>
            <person name="Skrede I."/>
            <person name="Drula E."/>
            <person name="Henrissat B."/>
            <person name="Morin E."/>
            <person name="Kohler A."/>
            <person name="Barry K."/>
            <person name="LaButti K."/>
            <person name="Morin E."/>
            <person name="Salamov A."/>
            <person name="Lipzen A."/>
            <person name="Mereny Z."/>
            <person name="Hegedus B."/>
            <person name="Baldrian P."/>
            <person name="Stursova M."/>
            <person name="Weitz H."/>
            <person name="Taylor A."/>
            <person name="Grigoriev I.V."/>
            <person name="Nagy L.G."/>
            <person name="Martin F."/>
            <person name="Kauserud H."/>
        </authorList>
    </citation>
    <scope>NUCLEOTIDE SEQUENCE</scope>
    <source>
        <strain evidence="2">CBHHK067</strain>
    </source>
</reference>
<proteinExistence type="predicted"/>
<keyword evidence="3" id="KW-1185">Reference proteome</keyword>
<name>A0AAD7GBX9_MYCRO</name>
<feature type="region of interest" description="Disordered" evidence="1">
    <location>
        <begin position="34"/>
        <end position="58"/>
    </location>
</feature>
<dbReference type="AlphaFoldDB" id="A0AAD7GBX9"/>
<feature type="non-terminal residue" evidence="2">
    <location>
        <position position="1"/>
    </location>
</feature>
<evidence type="ECO:0000313" key="2">
    <source>
        <dbReference type="EMBL" id="KAJ7680107.1"/>
    </source>
</evidence>
<sequence length="58" mass="6265">MLMPASICEHTTIDPGHYTLDPGRRTSIHRRIAANHPNPNPSATCNRSACVRTGSAPL</sequence>
<comment type="caution">
    <text evidence="2">The sequence shown here is derived from an EMBL/GenBank/DDBJ whole genome shotgun (WGS) entry which is preliminary data.</text>
</comment>
<organism evidence="2 3">
    <name type="scientific">Mycena rosella</name>
    <name type="common">Pink bonnet</name>
    <name type="synonym">Agaricus rosellus</name>
    <dbReference type="NCBI Taxonomy" id="1033263"/>
    <lineage>
        <taxon>Eukaryota</taxon>
        <taxon>Fungi</taxon>
        <taxon>Dikarya</taxon>
        <taxon>Basidiomycota</taxon>
        <taxon>Agaricomycotina</taxon>
        <taxon>Agaricomycetes</taxon>
        <taxon>Agaricomycetidae</taxon>
        <taxon>Agaricales</taxon>
        <taxon>Marasmiineae</taxon>
        <taxon>Mycenaceae</taxon>
        <taxon>Mycena</taxon>
    </lineage>
</organism>
<dbReference type="Proteomes" id="UP001221757">
    <property type="component" value="Unassembled WGS sequence"/>
</dbReference>